<evidence type="ECO:0000256" key="7">
    <source>
        <dbReference type="SAM" id="Phobius"/>
    </source>
</evidence>
<evidence type="ECO:0000313" key="8">
    <source>
        <dbReference type="EMBL" id="KAI6645741.1"/>
    </source>
</evidence>
<dbReference type="AlphaFoldDB" id="A0AAV7JAM0"/>
<dbReference type="GO" id="GO:0006888">
    <property type="term" value="P:endoplasmic reticulum to Golgi vesicle-mediated transport"/>
    <property type="evidence" value="ECO:0007669"/>
    <property type="project" value="InterPro"/>
</dbReference>
<dbReference type="EMBL" id="JAKMXF010000365">
    <property type="protein sequence ID" value="KAI6645741.1"/>
    <property type="molecule type" value="Genomic_DNA"/>
</dbReference>
<feature type="transmembrane region" description="Helical" evidence="7">
    <location>
        <begin position="40"/>
        <end position="57"/>
    </location>
</feature>
<comment type="subcellular location">
    <subcellularLocation>
        <location evidence="1">Golgi apparatus membrane</location>
        <topology evidence="1">Multi-pass membrane protein</topology>
    </subcellularLocation>
</comment>
<evidence type="ECO:0000256" key="1">
    <source>
        <dbReference type="ARBA" id="ARBA00004653"/>
    </source>
</evidence>
<sequence>MFGDFMGISDLQKIGIGAVSFGCFFLILGVFMLFDRALLAFGNLLFLAGIFMILGLSRTTNFFFSQKRIFGSLFMFAGLFLILIRWTFIGMLVESFGILKLFSTFLPTAITFTRNLPVISNVAGIPFVSHTLDYLSGETSIV</sequence>
<reference evidence="8 9" key="1">
    <citation type="journal article" date="2023" name="BMC Biol.">
        <title>The compact genome of the sponge Oopsacas minuta (Hexactinellida) is lacking key metazoan core genes.</title>
        <authorList>
            <person name="Santini S."/>
            <person name="Schenkelaars Q."/>
            <person name="Jourda C."/>
            <person name="Duchesne M."/>
            <person name="Belahbib H."/>
            <person name="Rocher C."/>
            <person name="Selva M."/>
            <person name="Riesgo A."/>
            <person name="Vervoort M."/>
            <person name="Leys S.P."/>
            <person name="Kodjabachian L."/>
            <person name="Le Bivic A."/>
            <person name="Borchiellini C."/>
            <person name="Claverie J.M."/>
            <person name="Renard E."/>
        </authorList>
    </citation>
    <scope>NUCLEOTIDE SEQUENCE [LARGE SCALE GENOMIC DNA]</scope>
    <source>
        <strain evidence="8">SPO-2</strain>
    </source>
</reference>
<evidence type="ECO:0000256" key="6">
    <source>
        <dbReference type="ARBA" id="ARBA00025799"/>
    </source>
</evidence>
<dbReference type="GO" id="GO:0042147">
    <property type="term" value="P:retrograde transport, endosome to Golgi"/>
    <property type="evidence" value="ECO:0007669"/>
    <property type="project" value="InterPro"/>
</dbReference>
<protein>
    <submittedName>
        <fullName evidence="8">Ferric reductase-like protein</fullName>
    </submittedName>
</protein>
<proteinExistence type="inferred from homology"/>
<feature type="transmembrane region" description="Helical" evidence="7">
    <location>
        <begin position="69"/>
        <end position="93"/>
    </location>
</feature>
<name>A0AAV7JAM0_9METZ</name>
<accession>A0AAV7JAM0</accession>
<dbReference type="GO" id="GO:0005829">
    <property type="term" value="C:cytosol"/>
    <property type="evidence" value="ECO:0007669"/>
    <property type="project" value="GOC"/>
</dbReference>
<dbReference type="PANTHER" id="PTHR21493:SF9">
    <property type="entry name" value="GOLGI TRANSPORT PROTEIN 1-RELATED"/>
    <property type="match status" value="1"/>
</dbReference>
<evidence type="ECO:0000313" key="9">
    <source>
        <dbReference type="Proteomes" id="UP001165289"/>
    </source>
</evidence>
<gene>
    <name evidence="8" type="ORF">LOD99_13004</name>
</gene>
<dbReference type="GO" id="GO:0000139">
    <property type="term" value="C:Golgi membrane"/>
    <property type="evidence" value="ECO:0007669"/>
    <property type="project" value="UniProtKB-SubCell"/>
</dbReference>
<keyword evidence="4" id="KW-0333">Golgi apparatus</keyword>
<dbReference type="PANTHER" id="PTHR21493">
    <property type="entry name" value="CGI-141-RELATED/LIPASE CONTAINING PROTEIN"/>
    <property type="match status" value="1"/>
</dbReference>
<feature type="transmembrane region" description="Helical" evidence="7">
    <location>
        <begin position="14"/>
        <end position="34"/>
    </location>
</feature>
<evidence type="ECO:0000256" key="4">
    <source>
        <dbReference type="ARBA" id="ARBA00023034"/>
    </source>
</evidence>
<dbReference type="GO" id="GO:0005783">
    <property type="term" value="C:endoplasmic reticulum"/>
    <property type="evidence" value="ECO:0007669"/>
    <property type="project" value="TreeGrafter"/>
</dbReference>
<organism evidence="8 9">
    <name type="scientific">Oopsacas minuta</name>
    <dbReference type="NCBI Taxonomy" id="111878"/>
    <lineage>
        <taxon>Eukaryota</taxon>
        <taxon>Metazoa</taxon>
        <taxon>Porifera</taxon>
        <taxon>Hexactinellida</taxon>
        <taxon>Hexasterophora</taxon>
        <taxon>Lyssacinosida</taxon>
        <taxon>Leucopsacidae</taxon>
        <taxon>Oopsacas</taxon>
    </lineage>
</organism>
<evidence type="ECO:0000256" key="2">
    <source>
        <dbReference type="ARBA" id="ARBA00022692"/>
    </source>
</evidence>
<keyword evidence="5 7" id="KW-0472">Membrane</keyword>
<dbReference type="InterPro" id="IPR045176">
    <property type="entry name" value="Got1"/>
</dbReference>
<keyword evidence="9" id="KW-1185">Reference proteome</keyword>
<dbReference type="Pfam" id="PF04178">
    <property type="entry name" value="Got1"/>
    <property type="match status" value="1"/>
</dbReference>
<keyword evidence="3 7" id="KW-1133">Transmembrane helix</keyword>
<comment type="caution">
    <text evidence="8">The sequence shown here is derived from an EMBL/GenBank/DDBJ whole genome shotgun (WGS) entry which is preliminary data.</text>
</comment>
<evidence type="ECO:0000256" key="3">
    <source>
        <dbReference type="ARBA" id="ARBA00022989"/>
    </source>
</evidence>
<evidence type="ECO:0000256" key="5">
    <source>
        <dbReference type="ARBA" id="ARBA00023136"/>
    </source>
</evidence>
<dbReference type="Proteomes" id="UP001165289">
    <property type="component" value="Unassembled WGS sequence"/>
</dbReference>
<comment type="similarity">
    <text evidence="6">Belongs to the GOT1 family.</text>
</comment>
<dbReference type="InterPro" id="IPR007305">
    <property type="entry name" value="Vesicle_transpt_Got1/SFT2"/>
</dbReference>
<keyword evidence="2 7" id="KW-0812">Transmembrane</keyword>